<protein>
    <submittedName>
        <fullName evidence="1">Unnamed protein product</fullName>
    </submittedName>
</protein>
<dbReference type="EMBL" id="BSXW01000506">
    <property type="protein sequence ID" value="GMF24176.1"/>
    <property type="molecule type" value="Genomic_DNA"/>
</dbReference>
<organism evidence="1 2">
    <name type="scientific">Phytophthora lilii</name>
    <dbReference type="NCBI Taxonomy" id="2077276"/>
    <lineage>
        <taxon>Eukaryota</taxon>
        <taxon>Sar</taxon>
        <taxon>Stramenopiles</taxon>
        <taxon>Oomycota</taxon>
        <taxon>Peronosporomycetes</taxon>
        <taxon>Peronosporales</taxon>
        <taxon>Peronosporaceae</taxon>
        <taxon>Phytophthora</taxon>
    </lineage>
</organism>
<proteinExistence type="predicted"/>
<gene>
    <name evidence="1" type="ORF">Plil01_000986700</name>
</gene>
<comment type="caution">
    <text evidence="1">The sequence shown here is derived from an EMBL/GenBank/DDBJ whole genome shotgun (WGS) entry which is preliminary data.</text>
</comment>
<accession>A0A9W6U1K8</accession>
<reference evidence="1" key="1">
    <citation type="submission" date="2023-04" db="EMBL/GenBank/DDBJ databases">
        <title>Phytophthora lilii NBRC 32176.</title>
        <authorList>
            <person name="Ichikawa N."/>
            <person name="Sato H."/>
            <person name="Tonouchi N."/>
        </authorList>
    </citation>
    <scope>NUCLEOTIDE SEQUENCE</scope>
    <source>
        <strain evidence="1">NBRC 32176</strain>
    </source>
</reference>
<dbReference type="OrthoDB" id="118112at2759"/>
<name>A0A9W6U1K8_9STRA</name>
<dbReference type="Proteomes" id="UP001165083">
    <property type="component" value="Unassembled WGS sequence"/>
</dbReference>
<sequence>MDDDAILDTDHQMQAEPFAPQIFSPTKTALSGTTAGRKAKSDATVPKIRGGIGVVIRKAVRRSNRDLTLLRSHGQHLLPQQTSHSSPTGTIGAVESIQDRAFIVLRLKQRHENVPHFASYEAYIQEVGAKLKGSTADKIKDQNSVVVEALFQPQVAEYLKLCPGKLVRIYEPLHFVTEQRAVGSTSKPKWFLLSTQLAEQKVERWNRNIGK</sequence>
<evidence type="ECO:0000313" key="2">
    <source>
        <dbReference type="Proteomes" id="UP001165083"/>
    </source>
</evidence>
<dbReference type="AlphaFoldDB" id="A0A9W6U1K8"/>
<evidence type="ECO:0000313" key="1">
    <source>
        <dbReference type="EMBL" id="GMF24176.1"/>
    </source>
</evidence>
<keyword evidence="2" id="KW-1185">Reference proteome</keyword>